<protein>
    <submittedName>
        <fullName evidence="2">Uncharacterized protein</fullName>
    </submittedName>
</protein>
<name>A0A392UL73_9FABA</name>
<evidence type="ECO:0000256" key="1">
    <source>
        <dbReference type="SAM" id="MobiDB-lite"/>
    </source>
</evidence>
<dbReference type="AlphaFoldDB" id="A0A392UL73"/>
<sequence length="77" mass="9135">QLQRQQHQCLHQSQHQQNPIRFQNLSGGNVPVQQNRAIGRNPQASYQPDQFHEEEYQPRNNVAFNPEPDETFFDLQH</sequence>
<feature type="compositionally biased region" description="Polar residues" evidence="1">
    <location>
        <begin position="24"/>
        <end position="48"/>
    </location>
</feature>
<evidence type="ECO:0000313" key="3">
    <source>
        <dbReference type="Proteomes" id="UP000265520"/>
    </source>
</evidence>
<reference evidence="2 3" key="1">
    <citation type="journal article" date="2018" name="Front. Plant Sci.">
        <title>Red Clover (Trifolium pratense) and Zigzag Clover (T. medium) - A Picture of Genomic Similarities and Differences.</title>
        <authorList>
            <person name="Dluhosova J."/>
            <person name="Istvanek J."/>
            <person name="Nedelnik J."/>
            <person name="Repkova J."/>
        </authorList>
    </citation>
    <scope>NUCLEOTIDE SEQUENCE [LARGE SCALE GENOMIC DNA]</scope>
    <source>
        <strain evidence="3">cv. 10/8</strain>
        <tissue evidence="2">Leaf</tissue>
    </source>
</reference>
<organism evidence="2 3">
    <name type="scientific">Trifolium medium</name>
    <dbReference type="NCBI Taxonomy" id="97028"/>
    <lineage>
        <taxon>Eukaryota</taxon>
        <taxon>Viridiplantae</taxon>
        <taxon>Streptophyta</taxon>
        <taxon>Embryophyta</taxon>
        <taxon>Tracheophyta</taxon>
        <taxon>Spermatophyta</taxon>
        <taxon>Magnoliopsida</taxon>
        <taxon>eudicotyledons</taxon>
        <taxon>Gunneridae</taxon>
        <taxon>Pentapetalae</taxon>
        <taxon>rosids</taxon>
        <taxon>fabids</taxon>
        <taxon>Fabales</taxon>
        <taxon>Fabaceae</taxon>
        <taxon>Papilionoideae</taxon>
        <taxon>50 kb inversion clade</taxon>
        <taxon>NPAAA clade</taxon>
        <taxon>Hologalegina</taxon>
        <taxon>IRL clade</taxon>
        <taxon>Trifolieae</taxon>
        <taxon>Trifolium</taxon>
    </lineage>
</organism>
<feature type="non-terminal residue" evidence="2">
    <location>
        <position position="77"/>
    </location>
</feature>
<keyword evidence="3" id="KW-1185">Reference proteome</keyword>
<dbReference type="Proteomes" id="UP000265520">
    <property type="component" value="Unassembled WGS sequence"/>
</dbReference>
<accession>A0A392UL73</accession>
<feature type="region of interest" description="Disordered" evidence="1">
    <location>
        <begin position="24"/>
        <end position="49"/>
    </location>
</feature>
<proteinExistence type="predicted"/>
<feature type="non-terminal residue" evidence="2">
    <location>
        <position position="1"/>
    </location>
</feature>
<dbReference type="EMBL" id="LXQA010859391">
    <property type="protein sequence ID" value="MCI74379.1"/>
    <property type="molecule type" value="Genomic_DNA"/>
</dbReference>
<comment type="caution">
    <text evidence="2">The sequence shown here is derived from an EMBL/GenBank/DDBJ whole genome shotgun (WGS) entry which is preliminary data.</text>
</comment>
<evidence type="ECO:0000313" key="2">
    <source>
        <dbReference type="EMBL" id="MCI74379.1"/>
    </source>
</evidence>